<dbReference type="WBParaSite" id="SCUD_0002344201-mRNA-1">
    <property type="protein sequence ID" value="SCUD_0002344201-mRNA-1"/>
    <property type="gene ID" value="SCUD_0002344201"/>
</dbReference>
<dbReference type="AlphaFoldDB" id="A0A183L7W8"/>
<evidence type="ECO:0000313" key="1">
    <source>
        <dbReference type="EMBL" id="VDP83080.1"/>
    </source>
</evidence>
<gene>
    <name evidence="1" type="ORF">SCUD_LOCUS23439</name>
</gene>
<reference evidence="3" key="1">
    <citation type="submission" date="2016-06" db="UniProtKB">
        <authorList>
            <consortium name="WormBaseParasite"/>
        </authorList>
    </citation>
    <scope>IDENTIFICATION</scope>
</reference>
<protein>
    <submittedName>
        <fullName evidence="1 3">Uncharacterized protein</fullName>
    </submittedName>
</protein>
<reference evidence="1 2" key="2">
    <citation type="submission" date="2018-11" db="EMBL/GenBank/DDBJ databases">
        <authorList>
            <consortium name="Pathogen Informatics"/>
        </authorList>
    </citation>
    <scope>NUCLEOTIDE SEQUENCE [LARGE SCALE GENOMIC DNA]</scope>
    <source>
        <strain evidence="1">Dakar</strain>
        <strain evidence="2">Dakar, Senegal</strain>
    </source>
</reference>
<dbReference type="EMBL" id="UZAK01054870">
    <property type="protein sequence ID" value="VDP83080.1"/>
    <property type="molecule type" value="Genomic_DNA"/>
</dbReference>
<evidence type="ECO:0000313" key="3">
    <source>
        <dbReference type="WBParaSite" id="SCUD_0002344201-mRNA-1"/>
    </source>
</evidence>
<proteinExistence type="predicted"/>
<evidence type="ECO:0000313" key="2">
    <source>
        <dbReference type="Proteomes" id="UP000279833"/>
    </source>
</evidence>
<dbReference type="Proteomes" id="UP000279833">
    <property type="component" value="Unassembled WGS sequence"/>
</dbReference>
<sequence length="45" mass="5535">MFVVIKVYTVMKKQIRWLILVLVNHYQRNKQTSKRAREKSFNLLL</sequence>
<name>A0A183L7W8_9TREM</name>
<organism evidence="3">
    <name type="scientific">Schistosoma curassoni</name>
    <dbReference type="NCBI Taxonomy" id="6186"/>
    <lineage>
        <taxon>Eukaryota</taxon>
        <taxon>Metazoa</taxon>
        <taxon>Spiralia</taxon>
        <taxon>Lophotrochozoa</taxon>
        <taxon>Platyhelminthes</taxon>
        <taxon>Trematoda</taxon>
        <taxon>Digenea</taxon>
        <taxon>Strigeidida</taxon>
        <taxon>Schistosomatoidea</taxon>
        <taxon>Schistosomatidae</taxon>
        <taxon>Schistosoma</taxon>
    </lineage>
</organism>
<accession>A0A183L7W8</accession>
<keyword evidence="2" id="KW-1185">Reference proteome</keyword>